<evidence type="ECO:0000256" key="2">
    <source>
        <dbReference type="ARBA" id="ARBA00008821"/>
    </source>
</evidence>
<dbReference type="PANTHER" id="PTHR11119">
    <property type="entry name" value="XANTHINE-URACIL / VITAMIN C PERMEASE FAMILY MEMBER"/>
    <property type="match status" value="1"/>
</dbReference>
<reference evidence="7 8" key="1">
    <citation type="journal article" date="2023" name="Hortic Res">
        <title>Pangenome of water caltrop reveals structural variations and asymmetric subgenome divergence after allopolyploidization.</title>
        <authorList>
            <person name="Zhang X."/>
            <person name="Chen Y."/>
            <person name="Wang L."/>
            <person name="Yuan Y."/>
            <person name="Fang M."/>
            <person name="Shi L."/>
            <person name="Lu R."/>
            <person name="Comes H.P."/>
            <person name="Ma Y."/>
            <person name="Chen Y."/>
            <person name="Huang G."/>
            <person name="Zhou Y."/>
            <person name="Zheng Z."/>
            <person name="Qiu Y."/>
        </authorList>
    </citation>
    <scope>NUCLEOTIDE SEQUENCE [LARGE SCALE GENOMIC DNA]</scope>
    <source>
        <strain evidence="7">F231</strain>
    </source>
</reference>
<dbReference type="NCBIfam" id="NF037981">
    <property type="entry name" value="NCS2_1"/>
    <property type="match status" value="1"/>
</dbReference>
<organism evidence="7 8">
    <name type="scientific">Trapa natans</name>
    <name type="common">Water chestnut</name>
    <dbReference type="NCBI Taxonomy" id="22666"/>
    <lineage>
        <taxon>Eukaryota</taxon>
        <taxon>Viridiplantae</taxon>
        <taxon>Streptophyta</taxon>
        <taxon>Embryophyta</taxon>
        <taxon>Tracheophyta</taxon>
        <taxon>Spermatophyta</taxon>
        <taxon>Magnoliopsida</taxon>
        <taxon>eudicotyledons</taxon>
        <taxon>Gunneridae</taxon>
        <taxon>Pentapetalae</taxon>
        <taxon>rosids</taxon>
        <taxon>malvids</taxon>
        <taxon>Myrtales</taxon>
        <taxon>Lythraceae</taxon>
        <taxon>Trapa</taxon>
    </lineage>
</organism>
<feature type="transmembrane region" description="Helical" evidence="6">
    <location>
        <begin position="373"/>
        <end position="395"/>
    </location>
</feature>
<feature type="transmembrane region" description="Helical" evidence="6">
    <location>
        <begin position="471"/>
        <end position="494"/>
    </location>
</feature>
<feature type="transmembrane region" description="Helical" evidence="6">
    <location>
        <begin position="155"/>
        <end position="176"/>
    </location>
</feature>
<dbReference type="AlphaFoldDB" id="A0AAN7LZ31"/>
<evidence type="ECO:0000256" key="1">
    <source>
        <dbReference type="ARBA" id="ARBA00004141"/>
    </source>
</evidence>
<sequence>MHSFFSCLGSCNGRSTINSHPESATCRVAKAEVEPHPVKDQLPGIQYCVKSPPPWHEALLLGFQHYILTVGITVMIPSLLVPQMGGGNHEKAEAIQAQLFAAGVSTLLQSLFGTRLPSVVAGSYAYVLPVTSILSSNRYSSIADPRERFKATMRAVQGAMIIAGCFQIAVGFLGLWRNITRLFSPLSITPLVTFTGLGLYRLGFPMVSGISKINIIFLIGAKGHVWYRYAVLLSVPLMWLYAHILTWIGLYERKPIATQNSCRTDVAGLISSSPWIYVPYPFQWGSPTFDAGDSFTMMAASLVTLFESTGAFFVASRYGSATPVPPSVLSRGTGWLMKITASINQLDIHKKTSRCCRENAGLLATTRVGSRRVIQVSACFMILFSIFGKLGAFFASIPLPIMAALYCLFFGYAASAGLSFLQFCNLNSFRTKFILGFSFFMGVSMPQYLREYVMGPRPGHIHGGSSWFKDISIIIFMSHTTVTALFALVFDCTIQPKTDSARKDSGMLWWDKFNFYCCDIRSDDFYALPCRLNEFFPSL</sequence>
<keyword evidence="5 6" id="KW-0472">Membrane</keyword>
<evidence type="ECO:0000256" key="6">
    <source>
        <dbReference type="SAM" id="Phobius"/>
    </source>
</evidence>
<dbReference type="Proteomes" id="UP001346149">
    <property type="component" value="Unassembled WGS sequence"/>
</dbReference>
<protein>
    <submittedName>
        <fullName evidence="7">Uncharacterized protein</fullName>
    </submittedName>
</protein>
<dbReference type="InterPro" id="IPR006043">
    <property type="entry name" value="NCS2"/>
</dbReference>
<evidence type="ECO:0000313" key="8">
    <source>
        <dbReference type="Proteomes" id="UP001346149"/>
    </source>
</evidence>
<proteinExistence type="inferred from homology"/>
<evidence type="ECO:0000256" key="5">
    <source>
        <dbReference type="ARBA" id="ARBA00023136"/>
    </source>
</evidence>
<dbReference type="EMBL" id="JAXQNO010000006">
    <property type="protein sequence ID" value="KAK4795750.1"/>
    <property type="molecule type" value="Genomic_DNA"/>
</dbReference>
<feature type="transmembrane region" description="Helical" evidence="6">
    <location>
        <begin position="225"/>
        <end position="250"/>
    </location>
</feature>
<comment type="subcellular location">
    <subcellularLocation>
        <location evidence="1">Membrane</location>
        <topology evidence="1">Multi-pass membrane protein</topology>
    </subcellularLocation>
</comment>
<evidence type="ECO:0000256" key="4">
    <source>
        <dbReference type="ARBA" id="ARBA00022989"/>
    </source>
</evidence>
<evidence type="ECO:0000313" key="7">
    <source>
        <dbReference type="EMBL" id="KAK4795750.1"/>
    </source>
</evidence>
<dbReference type="GO" id="GO:0016020">
    <property type="term" value="C:membrane"/>
    <property type="evidence" value="ECO:0007669"/>
    <property type="project" value="UniProtKB-SubCell"/>
</dbReference>
<accession>A0AAN7LZ31</accession>
<keyword evidence="8" id="KW-1185">Reference proteome</keyword>
<comment type="caution">
    <text evidence="7">The sequence shown here is derived from an EMBL/GenBank/DDBJ whole genome shotgun (WGS) entry which is preliminary data.</text>
</comment>
<gene>
    <name evidence="7" type="ORF">SAY86_028076</name>
</gene>
<keyword evidence="4 6" id="KW-1133">Transmembrane helix</keyword>
<feature type="transmembrane region" description="Helical" evidence="6">
    <location>
        <begin position="401"/>
        <end position="421"/>
    </location>
</feature>
<comment type="similarity">
    <text evidence="2">Belongs to the nucleobase:cation symporter-2 (NCS2) (TC 2.A.40) family.</text>
</comment>
<dbReference type="Pfam" id="PF00860">
    <property type="entry name" value="Xan_ur_permease"/>
    <property type="match status" value="1"/>
</dbReference>
<feature type="transmembrane region" description="Helical" evidence="6">
    <location>
        <begin position="433"/>
        <end position="449"/>
    </location>
</feature>
<keyword evidence="3 6" id="KW-0812">Transmembrane</keyword>
<dbReference type="GO" id="GO:0022857">
    <property type="term" value="F:transmembrane transporter activity"/>
    <property type="evidence" value="ECO:0007669"/>
    <property type="project" value="InterPro"/>
</dbReference>
<name>A0AAN7LZ31_TRANT</name>
<evidence type="ECO:0000256" key="3">
    <source>
        <dbReference type="ARBA" id="ARBA00022692"/>
    </source>
</evidence>